<keyword evidence="6 10" id="KW-0067">ATP-binding</keyword>
<evidence type="ECO:0000259" key="11">
    <source>
        <dbReference type="PROSITE" id="PS50893"/>
    </source>
</evidence>
<gene>
    <name evidence="12" type="ORF">HF992_06040</name>
</gene>
<dbReference type="PANTHER" id="PTHR43553:SF24">
    <property type="entry name" value="ENERGY-COUPLING FACTOR TRANSPORTER ATP-BINDING PROTEIN ECFA1"/>
    <property type="match status" value="1"/>
</dbReference>
<dbReference type="CDD" id="cd03225">
    <property type="entry name" value="ABC_cobalt_CbiO_domain1"/>
    <property type="match status" value="1"/>
</dbReference>
<comment type="subcellular location">
    <subcellularLocation>
        <location evidence="1 10">Cell membrane</location>
        <topology evidence="1 10">Peripheral membrane protein</topology>
    </subcellularLocation>
</comment>
<sequence length="279" mass="31219">MLAVEQVTYSYDPSFGHALNEVSMTFDKGGIIGILGANGSGKSTLMRVIMGLYRPQSGRVLYEGAGLSYRKKDLYAYRQDVCIVFQDPEQQLFYALVEDDVGLALKNLGYPAEVIEQRVAEALDAMHIQHLAKRPIQYLSFGQKKKVAIAGAVALKPSYLLLDEPTAGLDPKGRSHMIRLMKKLVQQGTTIILTSHDMDLMYDCCDYTYVLHQGQLILEGEKDTVFLHRDLLEKARLGVPWLVRLHQELGLPLCSSEDEFFERMGSGNGKITHGSRDSF</sequence>
<dbReference type="InterPro" id="IPR050095">
    <property type="entry name" value="ECF_ABC_transporter_ATP-bd"/>
</dbReference>
<dbReference type="GO" id="GO:0006824">
    <property type="term" value="P:cobalt ion transport"/>
    <property type="evidence" value="ECO:0007669"/>
    <property type="project" value="InterPro"/>
</dbReference>
<evidence type="ECO:0000256" key="10">
    <source>
        <dbReference type="RuleBase" id="RU364103"/>
    </source>
</evidence>
<evidence type="ECO:0000256" key="5">
    <source>
        <dbReference type="ARBA" id="ARBA00022741"/>
    </source>
</evidence>
<dbReference type="AlphaFoldDB" id="A0A7X6MZ32"/>
<keyword evidence="5 10" id="KW-0547">Nucleotide-binding</keyword>
<evidence type="ECO:0000256" key="6">
    <source>
        <dbReference type="ARBA" id="ARBA00022840"/>
    </source>
</evidence>
<keyword evidence="3 10" id="KW-0813">Transport</keyword>
<dbReference type="GO" id="GO:0043190">
    <property type="term" value="C:ATP-binding cassette (ABC) transporter complex"/>
    <property type="evidence" value="ECO:0007669"/>
    <property type="project" value="TreeGrafter"/>
</dbReference>
<keyword evidence="7" id="KW-1278">Translocase</keyword>
<comment type="similarity">
    <text evidence="2 10">Belongs to the ABC transporter superfamily.</text>
</comment>
<proteinExistence type="inferred from homology"/>
<comment type="function">
    <text evidence="9">Probably part of an ABC transporter complex. Responsible for energy coupling to the transport system.</text>
</comment>
<dbReference type="InterPro" id="IPR003593">
    <property type="entry name" value="AAA+_ATPase"/>
</dbReference>
<dbReference type="GO" id="GO:0016887">
    <property type="term" value="F:ATP hydrolysis activity"/>
    <property type="evidence" value="ECO:0007669"/>
    <property type="project" value="InterPro"/>
</dbReference>
<organism evidence="12 13">
    <name type="scientific">Streptococcus ovuberis</name>
    <dbReference type="NCBI Taxonomy" id="1936207"/>
    <lineage>
        <taxon>Bacteria</taxon>
        <taxon>Bacillati</taxon>
        <taxon>Bacillota</taxon>
        <taxon>Bacilli</taxon>
        <taxon>Lactobacillales</taxon>
        <taxon>Streptococcaceae</taxon>
        <taxon>Streptococcus</taxon>
    </lineage>
</organism>
<evidence type="ECO:0000256" key="1">
    <source>
        <dbReference type="ARBA" id="ARBA00004202"/>
    </source>
</evidence>
<protein>
    <recommendedName>
        <fullName evidence="10">ABC transporter ATP-binding protein</fullName>
    </recommendedName>
</protein>
<dbReference type="InterPro" id="IPR027417">
    <property type="entry name" value="P-loop_NTPase"/>
</dbReference>
<dbReference type="Pfam" id="PF00005">
    <property type="entry name" value="ABC_tran"/>
    <property type="match status" value="1"/>
</dbReference>
<dbReference type="EMBL" id="JAAXPR010000009">
    <property type="protein sequence ID" value="NKZ20408.1"/>
    <property type="molecule type" value="Genomic_DNA"/>
</dbReference>
<comment type="function">
    <text evidence="10">Part of an ABC transporter complex. Responsible for energy coupling to the transport system.</text>
</comment>
<name>A0A7X6MZ32_9STRE</name>
<accession>A0A7X6MZ32</accession>
<dbReference type="SUPFAM" id="SSF52540">
    <property type="entry name" value="P-loop containing nucleoside triphosphate hydrolases"/>
    <property type="match status" value="1"/>
</dbReference>
<dbReference type="GO" id="GO:0005524">
    <property type="term" value="F:ATP binding"/>
    <property type="evidence" value="ECO:0007669"/>
    <property type="project" value="UniProtKB-UniRule"/>
</dbReference>
<dbReference type="InterPro" id="IPR015856">
    <property type="entry name" value="ABC_transpr_CbiO/EcfA_su"/>
</dbReference>
<keyword evidence="13" id="KW-1185">Reference proteome</keyword>
<evidence type="ECO:0000256" key="4">
    <source>
        <dbReference type="ARBA" id="ARBA00022475"/>
    </source>
</evidence>
<evidence type="ECO:0000256" key="7">
    <source>
        <dbReference type="ARBA" id="ARBA00022967"/>
    </source>
</evidence>
<dbReference type="FunFam" id="3.40.50.300:FF:000224">
    <property type="entry name" value="Energy-coupling factor transporter ATP-binding protein EcfA"/>
    <property type="match status" value="1"/>
</dbReference>
<dbReference type="Gene3D" id="3.40.50.300">
    <property type="entry name" value="P-loop containing nucleotide triphosphate hydrolases"/>
    <property type="match status" value="1"/>
</dbReference>
<dbReference type="PANTHER" id="PTHR43553">
    <property type="entry name" value="HEAVY METAL TRANSPORTER"/>
    <property type="match status" value="1"/>
</dbReference>
<dbReference type="InterPro" id="IPR005876">
    <property type="entry name" value="Co_trans_ATP-bd"/>
</dbReference>
<dbReference type="GO" id="GO:0042626">
    <property type="term" value="F:ATPase-coupled transmembrane transporter activity"/>
    <property type="evidence" value="ECO:0007669"/>
    <property type="project" value="TreeGrafter"/>
</dbReference>
<dbReference type="SMART" id="SM00382">
    <property type="entry name" value="AAA"/>
    <property type="match status" value="1"/>
</dbReference>
<comment type="caution">
    <text evidence="12">The sequence shown here is derived from an EMBL/GenBank/DDBJ whole genome shotgun (WGS) entry which is preliminary data.</text>
</comment>
<dbReference type="NCBIfam" id="TIGR01166">
    <property type="entry name" value="cbiO"/>
    <property type="match status" value="1"/>
</dbReference>
<evidence type="ECO:0000256" key="3">
    <source>
        <dbReference type="ARBA" id="ARBA00022448"/>
    </source>
</evidence>
<dbReference type="RefSeq" id="WP_168549165.1">
    <property type="nucleotide sequence ID" value="NZ_JAAXPR010000009.1"/>
</dbReference>
<dbReference type="GO" id="GO:0032217">
    <property type="term" value="F:riboflavin transmembrane transporter activity"/>
    <property type="evidence" value="ECO:0007669"/>
    <property type="project" value="UniProtKB-ARBA"/>
</dbReference>
<keyword evidence="4 10" id="KW-1003">Cell membrane</keyword>
<dbReference type="PROSITE" id="PS50893">
    <property type="entry name" value="ABC_TRANSPORTER_2"/>
    <property type="match status" value="1"/>
</dbReference>
<evidence type="ECO:0000313" key="12">
    <source>
        <dbReference type="EMBL" id="NKZ20408.1"/>
    </source>
</evidence>
<dbReference type="InterPro" id="IPR003439">
    <property type="entry name" value="ABC_transporter-like_ATP-bd"/>
</dbReference>
<reference evidence="12 13" key="1">
    <citation type="submission" date="2020-04" db="EMBL/GenBank/DDBJ databases">
        <title>MicrobeNet Type strains.</title>
        <authorList>
            <person name="Nicholson A.C."/>
        </authorList>
    </citation>
    <scope>NUCLEOTIDE SEQUENCE [LARGE SCALE GENOMIC DNA]</scope>
    <source>
        <strain evidence="12 13">CCUG 69612</strain>
    </source>
</reference>
<keyword evidence="8 10" id="KW-0472">Membrane</keyword>
<dbReference type="InterPro" id="IPR017871">
    <property type="entry name" value="ABC_transporter-like_CS"/>
</dbReference>
<evidence type="ECO:0000256" key="9">
    <source>
        <dbReference type="ARBA" id="ARBA00025157"/>
    </source>
</evidence>
<evidence type="ECO:0000256" key="2">
    <source>
        <dbReference type="ARBA" id="ARBA00005417"/>
    </source>
</evidence>
<evidence type="ECO:0000313" key="13">
    <source>
        <dbReference type="Proteomes" id="UP000522720"/>
    </source>
</evidence>
<dbReference type="PROSITE" id="PS00211">
    <property type="entry name" value="ABC_TRANSPORTER_1"/>
    <property type="match status" value="1"/>
</dbReference>
<feature type="domain" description="ABC transporter" evidence="11">
    <location>
        <begin position="2"/>
        <end position="238"/>
    </location>
</feature>
<evidence type="ECO:0000256" key="8">
    <source>
        <dbReference type="ARBA" id="ARBA00023136"/>
    </source>
</evidence>
<dbReference type="Proteomes" id="UP000522720">
    <property type="component" value="Unassembled WGS sequence"/>
</dbReference>